<accession>T1GL00</accession>
<protein>
    <submittedName>
        <fullName evidence="1">Uncharacterized protein</fullName>
    </submittedName>
</protein>
<reference evidence="2" key="1">
    <citation type="submission" date="2013-02" db="EMBL/GenBank/DDBJ databases">
        <authorList>
            <person name="Hughes D."/>
        </authorList>
    </citation>
    <scope>NUCLEOTIDE SEQUENCE</scope>
    <source>
        <strain>Durham</strain>
        <strain evidence="2">NC isolate 2 -- Noor lab</strain>
    </source>
</reference>
<dbReference type="EMBL" id="CAQQ02102351">
    <property type="status" value="NOT_ANNOTATED_CDS"/>
    <property type="molecule type" value="Genomic_DNA"/>
</dbReference>
<evidence type="ECO:0000313" key="1">
    <source>
        <dbReference type="EnsemblMetazoa" id="MESCA004183-PA"/>
    </source>
</evidence>
<keyword evidence="2" id="KW-1185">Reference proteome</keyword>
<dbReference type="AlphaFoldDB" id="T1GL00"/>
<dbReference type="EnsemblMetazoa" id="MESCA004183-RA">
    <property type="protein sequence ID" value="MESCA004183-PA"/>
    <property type="gene ID" value="MESCA004183"/>
</dbReference>
<evidence type="ECO:0000313" key="2">
    <source>
        <dbReference type="Proteomes" id="UP000015102"/>
    </source>
</evidence>
<sequence>IQQGFSNAPYTIVSKDDPSHTVRPIQFLDHFACFMHLNLIAIFWDCPVHDYNFSSRLDIIFIPPRVRLV</sequence>
<dbReference type="HOGENOM" id="CLU_2783231_0_0_1"/>
<name>T1GL00_MEGSC</name>
<dbReference type="Proteomes" id="UP000015102">
    <property type="component" value="Unassembled WGS sequence"/>
</dbReference>
<dbReference type="EMBL" id="CAQQ02102352">
    <property type="status" value="NOT_ANNOTATED_CDS"/>
    <property type="molecule type" value="Genomic_DNA"/>
</dbReference>
<reference evidence="1" key="2">
    <citation type="submission" date="2015-06" db="UniProtKB">
        <authorList>
            <consortium name="EnsemblMetazoa"/>
        </authorList>
    </citation>
    <scope>IDENTIFICATION</scope>
</reference>
<proteinExistence type="predicted"/>
<organism evidence="1 2">
    <name type="scientific">Megaselia scalaris</name>
    <name type="common">Humpbacked fly</name>
    <name type="synonym">Phora scalaris</name>
    <dbReference type="NCBI Taxonomy" id="36166"/>
    <lineage>
        <taxon>Eukaryota</taxon>
        <taxon>Metazoa</taxon>
        <taxon>Ecdysozoa</taxon>
        <taxon>Arthropoda</taxon>
        <taxon>Hexapoda</taxon>
        <taxon>Insecta</taxon>
        <taxon>Pterygota</taxon>
        <taxon>Neoptera</taxon>
        <taxon>Endopterygota</taxon>
        <taxon>Diptera</taxon>
        <taxon>Brachycera</taxon>
        <taxon>Muscomorpha</taxon>
        <taxon>Platypezoidea</taxon>
        <taxon>Phoridae</taxon>
        <taxon>Megaseliini</taxon>
        <taxon>Megaselia</taxon>
    </lineage>
</organism>